<dbReference type="Pfam" id="PF02627">
    <property type="entry name" value="CMD"/>
    <property type="match status" value="1"/>
</dbReference>
<reference evidence="2 3" key="1">
    <citation type="submission" date="2016-10" db="EMBL/GenBank/DDBJ databases">
        <authorList>
            <person name="de Groot N.N."/>
        </authorList>
    </citation>
    <scope>NUCLEOTIDE SEQUENCE [LARGE SCALE GENOMIC DNA]</scope>
    <source>
        <strain evidence="2 3">DSM 44908</strain>
    </source>
</reference>
<name>A0A1I0T9I0_9NOCA</name>
<feature type="domain" description="Carboxymuconolactone decarboxylase-like" evidence="1">
    <location>
        <begin position="45"/>
        <end position="114"/>
    </location>
</feature>
<dbReference type="OrthoDB" id="4704294at2"/>
<evidence type="ECO:0000313" key="2">
    <source>
        <dbReference type="EMBL" id="SFA47676.1"/>
    </source>
</evidence>
<sequence length="179" mass="19917">MTGRIPAGTLSTLRPINFAIARLASRVVGAPDMHLFSTLGQTRGLFRAWLVYSARLMPFGTLARRDAETVILRVAAVRECGYEQDHHRRLGRRAGLTAAEIAALEHTDAGTHGDLDERARTVVTAVDELLAEQDLADATWTRLGAYLTDRQRIEFVLLVTQYDGLATTIRTLRIPRDYT</sequence>
<dbReference type="PANTHER" id="PTHR34846">
    <property type="entry name" value="4-CARBOXYMUCONOLACTONE DECARBOXYLASE FAMILY PROTEIN (AFU_ORTHOLOGUE AFUA_6G11590)"/>
    <property type="match status" value="1"/>
</dbReference>
<evidence type="ECO:0000259" key="1">
    <source>
        <dbReference type="Pfam" id="PF02627"/>
    </source>
</evidence>
<keyword evidence="2" id="KW-0575">Peroxidase</keyword>
<dbReference type="Gene3D" id="1.20.1290.10">
    <property type="entry name" value="AhpD-like"/>
    <property type="match status" value="1"/>
</dbReference>
<proteinExistence type="predicted"/>
<dbReference type="GO" id="GO:0051920">
    <property type="term" value="F:peroxiredoxin activity"/>
    <property type="evidence" value="ECO:0007669"/>
    <property type="project" value="InterPro"/>
</dbReference>
<dbReference type="GeneID" id="85485393"/>
<accession>A0A1I0T9I0</accession>
<dbReference type="AlphaFoldDB" id="A0A1I0T9I0"/>
<dbReference type="InterPro" id="IPR003779">
    <property type="entry name" value="CMD-like"/>
</dbReference>
<keyword evidence="2" id="KW-0560">Oxidoreductase</keyword>
<dbReference type="SUPFAM" id="SSF69118">
    <property type="entry name" value="AhpD-like"/>
    <property type="match status" value="1"/>
</dbReference>
<dbReference type="EMBL" id="FOJN01000004">
    <property type="protein sequence ID" value="SFA47676.1"/>
    <property type="molecule type" value="Genomic_DNA"/>
</dbReference>
<evidence type="ECO:0000313" key="3">
    <source>
        <dbReference type="Proteomes" id="UP000182054"/>
    </source>
</evidence>
<protein>
    <submittedName>
        <fullName evidence="2">Alkylhydroperoxidase AhpD family core domain-containing protein</fullName>
    </submittedName>
</protein>
<dbReference type="InterPro" id="IPR029032">
    <property type="entry name" value="AhpD-like"/>
</dbReference>
<dbReference type="Proteomes" id="UP000182054">
    <property type="component" value="Unassembled WGS sequence"/>
</dbReference>
<gene>
    <name evidence="2" type="ORF">SAMN05444374_104244</name>
</gene>
<dbReference type="PANTHER" id="PTHR34846:SF5">
    <property type="entry name" value="CARBOXYMUCONOLACTONE DECARBOXYLASE-LIKE DOMAIN-CONTAINING PROTEIN"/>
    <property type="match status" value="1"/>
</dbReference>
<organism evidence="2 3">
    <name type="scientific">Rhodococcoides kroppenstedtii</name>
    <dbReference type="NCBI Taxonomy" id="293050"/>
    <lineage>
        <taxon>Bacteria</taxon>
        <taxon>Bacillati</taxon>
        <taxon>Actinomycetota</taxon>
        <taxon>Actinomycetes</taxon>
        <taxon>Mycobacteriales</taxon>
        <taxon>Nocardiaceae</taxon>
        <taxon>Rhodococcoides</taxon>
    </lineage>
</organism>
<dbReference type="RefSeq" id="WP_068362601.1">
    <property type="nucleotide sequence ID" value="NZ_FOJN01000004.1"/>
</dbReference>